<dbReference type="InterPro" id="IPR002300">
    <property type="entry name" value="aa-tRNA-synth_Ia"/>
</dbReference>
<feature type="domain" description="Leucyl-tRNA synthetase editing" evidence="12">
    <location>
        <begin position="169"/>
        <end position="357"/>
    </location>
</feature>
<dbReference type="SUPFAM" id="SSF50677">
    <property type="entry name" value="ValRS/IleRS/LeuRS editing domain"/>
    <property type="match status" value="1"/>
</dbReference>
<evidence type="ECO:0000256" key="2">
    <source>
        <dbReference type="ARBA" id="ARBA00013164"/>
    </source>
</evidence>
<evidence type="ECO:0000313" key="14">
    <source>
        <dbReference type="Proteomes" id="UP000554004"/>
    </source>
</evidence>
<dbReference type="EMBL" id="JAAZAL010000072">
    <property type="protein sequence ID" value="NLE31008.1"/>
    <property type="molecule type" value="Genomic_DNA"/>
</dbReference>
<dbReference type="Pfam" id="PF08264">
    <property type="entry name" value="Anticodon_1"/>
    <property type="match status" value="1"/>
</dbReference>
<keyword evidence="6" id="KW-0648">Protein biosynthesis</keyword>
<keyword evidence="4" id="KW-0547">Nucleotide-binding</keyword>
<comment type="similarity">
    <text evidence="1">Belongs to the class-I aminoacyl-tRNA synthetase family.</text>
</comment>
<dbReference type="GO" id="GO:0005524">
    <property type="term" value="F:ATP binding"/>
    <property type="evidence" value="ECO:0007669"/>
    <property type="project" value="UniProtKB-KW"/>
</dbReference>
<dbReference type="InterPro" id="IPR009080">
    <property type="entry name" value="tRNAsynth_Ia_anticodon-bd"/>
</dbReference>
<protein>
    <recommendedName>
        <fullName evidence="2 9">Leucine--tRNA ligase</fullName>
        <ecNumber evidence="2 9">6.1.1.4</ecNumber>
    </recommendedName>
</protein>
<dbReference type="AlphaFoldDB" id="A0A847ETV0"/>
<evidence type="ECO:0000256" key="4">
    <source>
        <dbReference type="ARBA" id="ARBA00022741"/>
    </source>
</evidence>
<dbReference type="GO" id="GO:0004823">
    <property type="term" value="F:leucine-tRNA ligase activity"/>
    <property type="evidence" value="ECO:0007669"/>
    <property type="project" value="UniProtKB-UniRule"/>
</dbReference>
<feature type="domain" description="Aminoacyl-tRNA synthetase class Ia" evidence="10">
    <location>
        <begin position="372"/>
        <end position="573"/>
    </location>
</feature>
<dbReference type="Gene3D" id="3.40.50.620">
    <property type="entry name" value="HUPs"/>
    <property type="match status" value="2"/>
</dbReference>
<dbReference type="EC" id="6.1.1.4" evidence="2 9"/>
<dbReference type="SUPFAM" id="SSF47323">
    <property type="entry name" value="Anticodon-binding domain of a subclass of class I aminoacyl-tRNA synthetases"/>
    <property type="match status" value="1"/>
</dbReference>
<evidence type="ECO:0000256" key="3">
    <source>
        <dbReference type="ARBA" id="ARBA00022598"/>
    </source>
</evidence>
<feature type="domain" description="Aminoacyl-tRNA synthetase class Ia" evidence="10">
    <location>
        <begin position="1"/>
        <end position="160"/>
    </location>
</feature>
<keyword evidence="5" id="KW-0067">ATP-binding</keyword>
<organism evidence="13 14">
    <name type="scientific">Candidatus Dojkabacteria bacterium</name>
    <dbReference type="NCBI Taxonomy" id="2099670"/>
    <lineage>
        <taxon>Bacteria</taxon>
        <taxon>Candidatus Dojkabacteria</taxon>
    </lineage>
</organism>
<name>A0A847ETV0_9BACT</name>
<evidence type="ECO:0000256" key="7">
    <source>
        <dbReference type="ARBA" id="ARBA00023146"/>
    </source>
</evidence>
<evidence type="ECO:0000256" key="8">
    <source>
        <dbReference type="ARBA" id="ARBA00047469"/>
    </source>
</evidence>
<evidence type="ECO:0000313" key="13">
    <source>
        <dbReference type="EMBL" id="NLE31008.1"/>
    </source>
</evidence>
<sequence length="759" mass="87403">HTRNYSMMDAVARLQRMKGFNVMYPIGWDAFGLPTENYAIKVKRPPQEISKENIANFKRQLHSLGLSFDWSRELDTSDPSYYKWTQWIFLKLFEKGLAYKSEMPINWCPKCKVGCANEEVIDSLHERCGTPVEKKNLSQWVLKITEYADRLDKDLDLVDYDDSVKALQRNWIDRKTWYDIKYKVENSEEVLTVSTTRPDTQFGSTFVVIAPESEVLNRLKKNIPTDRIEEVEKYIKESRNKSSQEREYNDAGKSGVFTGLYCVNSITNERLPIWAADFVLTTVGTGVVVGVPAHDERDFQFAIKYGLPIKRVIEGERGDRSEITALEMVYTGDGKVFNSGFLDGLSSQEAKVQVGEFLKLNSLGDVVTRYHLHDWIFSRQHYWGEPIPIVHCPKCGTVPVPESELPVKLPEVESYEPTETGESPLANISEWVNTTCPKCGGQAKRETDTMPNWAGSSWYYLRYTDPKNDNEFVSRELSDYWMPVDHYEGGQEHITLHLLYSRFWHKVLFDLGLVRDIEPYKARSIHGVVLGEDGAKMSKSLGNVIGPDELIETYGVDVTRAYLMFMGPYEGNVVWSTRTIQGVKRFVSKYYTFLNSAYQNRVESSDIKVKRGVEKLVRRIEDNIIDFRFNTAIAALMEFYNTFSKFQFDNKDLEKIVLLTAPILPHIAEEMWCCTMGKEYSVHNQMWPEVDESLIKDEEFEIPVQINGKVRGRVVITDSDTQETIKEKVLSSDTLGQLLSNKEIKKFIYVPQRIVSIIV</sequence>
<dbReference type="Pfam" id="PF13603">
    <property type="entry name" value="tRNA-synt_1_2"/>
    <property type="match status" value="1"/>
</dbReference>
<dbReference type="PANTHER" id="PTHR43740">
    <property type="entry name" value="LEUCYL-TRNA SYNTHETASE"/>
    <property type="match status" value="1"/>
</dbReference>
<evidence type="ECO:0000256" key="9">
    <source>
        <dbReference type="NCBIfam" id="TIGR00396"/>
    </source>
</evidence>
<dbReference type="FunFam" id="1.10.730.10:FF:000002">
    <property type="entry name" value="Leucine--tRNA ligase"/>
    <property type="match status" value="1"/>
</dbReference>
<comment type="caution">
    <text evidence="13">The sequence shown here is derived from an EMBL/GenBank/DDBJ whole genome shotgun (WGS) entry which is preliminary data.</text>
</comment>
<keyword evidence="3 13" id="KW-0436">Ligase</keyword>
<reference evidence="13 14" key="1">
    <citation type="journal article" date="2020" name="Biotechnol. Biofuels">
        <title>New insights from the biogas microbiome by comprehensive genome-resolved metagenomics of nearly 1600 species originating from multiple anaerobic digesters.</title>
        <authorList>
            <person name="Campanaro S."/>
            <person name="Treu L."/>
            <person name="Rodriguez-R L.M."/>
            <person name="Kovalovszki A."/>
            <person name="Ziels R.M."/>
            <person name="Maus I."/>
            <person name="Zhu X."/>
            <person name="Kougias P.G."/>
            <person name="Basile A."/>
            <person name="Luo G."/>
            <person name="Schluter A."/>
            <person name="Konstantinidis K.T."/>
            <person name="Angelidaki I."/>
        </authorList>
    </citation>
    <scope>NUCLEOTIDE SEQUENCE [LARGE SCALE GENOMIC DNA]</scope>
    <source>
        <strain evidence="13">AS06rmzACSIP_421</strain>
    </source>
</reference>
<proteinExistence type="inferred from homology"/>
<keyword evidence="7" id="KW-0030">Aminoacyl-tRNA synthetase</keyword>
<dbReference type="NCBIfam" id="TIGR00396">
    <property type="entry name" value="leuS_bact"/>
    <property type="match status" value="1"/>
</dbReference>
<evidence type="ECO:0000259" key="10">
    <source>
        <dbReference type="Pfam" id="PF00133"/>
    </source>
</evidence>
<evidence type="ECO:0000256" key="6">
    <source>
        <dbReference type="ARBA" id="ARBA00022917"/>
    </source>
</evidence>
<dbReference type="PANTHER" id="PTHR43740:SF2">
    <property type="entry name" value="LEUCINE--TRNA LIGASE, MITOCHONDRIAL"/>
    <property type="match status" value="1"/>
</dbReference>
<dbReference type="GO" id="GO:0002161">
    <property type="term" value="F:aminoacyl-tRNA deacylase activity"/>
    <property type="evidence" value="ECO:0007669"/>
    <property type="project" value="InterPro"/>
</dbReference>
<feature type="non-terminal residue" evidence="13">
    <location>
        <position position="1"/>
    </location>
</feature>
<dbReference type="InterPro" id="IPR009008">
    <property type="entry name" value="Val/Leu/Ile-tRNA-synth_edit"/>
</dbReference>
<dbReference type="Proteomes" id="UP000554004">
    <property type="component" value="Unassembled WGS sequence"/>
</dbReference>
<dbReference type="Gene3D" id="1.10.730.10">
    <property type="entry name" value="Isoleucyl-tRNA Synthetase, Domain 1"/>
    <property type="match status" value="1"/>
</dbReference>
<evidence type="ECO:0000256" key="1">
    <source>
        <dbReference type="ARBA" id="ARBA00005594"/>
    </source>
</evidence>
<dbReference type="CDD" id="cd00812">
    <property type="entry name" value="LeuRS_core"/>
    <property type="match status" value="1"/>
</dbReference>
<comment type="catalytic activity">
    <reaction evidence="8">
        <text>tRNA(Leu) + L-leucine + ATP = L-leucyl-tRNA(Leu) + AMP + diphosphate</text>
        <dbReference type="Rhea" id="RHEA:11688"/>
        <dbReference type="Rhea" id="RHEA-COMP:9613"/>
        <dbReference type="Rhea" id="RHEA-COMP:9622"/>
        <dbReference type="ChEBI" id="CHEBI:30616"/>
        <dbReference type="ChEBI" id="CHEBI:33019"/>
        <dbReference type="ChEBI" id="CHEBI:57427"/>
        <dbReference type="ChEBI" id="CHEBI:78442"/>
        <dbReference type="ChEBI" id="CHEBI:78494"/>
        <dbReference type="ChEBI" id="CHEBI:456215"/>
        <dbReference type="EC" id="6.1.1.4"/>
    </reaction>
</comment>
<evidence type="ECO:0000256" key="5">
    <source>
        <dbReference type="ARBA" id="ARBA00022840"/>
    </source>
</evidence>
<gene>
    <name evidence="13" type="ORF">GX618_01905</name>
</gene>
<accession>A0A847ETV0</accession>
<dbReference type="Pfam" id="PF00133">
    <property type="entry name" value="tRNA-synt_1"/>
    <property type="match status" value="2"/>
</dbReference>
<dbReference type="PRINTS" id="PR00985">
    <property type="entry name" value="TRNASYNTHLEU"/>
</dbReference>
<dbReference type="InterPro" id="IPR002302">
    <property type="entry name" value="Leu-tRNA-ligase"/>
</dbReference>
<dbReference type="Gene3D" id="3.10.20.590">
    <property type="match status" value="1"/>
</dbReference>
<dbReference type="InterPro" id="IPR014729">
    <property type="entry name" value="Rossmann-like_a/b/a_fold"/>
</dbReference>
<dbReference type="SUPFAM" id="SSF52374">
    <property type="entry name" value="Nucleotidylyl transferase"/>
    <property type="match status" value="1"/>
</dbReference>
<evidence type="ECO:0000259" key="12">
    <source>
        <dbReference type="Pfam" id="PF13603"/>
    </source>
</evidence>
<evidence type="ECO:0000259" key="11">
    <source>
        <dbReference type="Pfam" id="PF08264"/>
    </source>
</evidence>
<feature type="domain" description="Methionyl/Valyl/Leucyl/Isoleucyl-tRNA synthetase anticodon-binding" evidence="11">
    <location>
        <begin position="613"/>
        <end position="721"/>
    </location>
</feature>
<dbReference type="GO" id="GO:0006429">
    <property type="term" value="P:leucyl-tRNA aminoacylation"/>
    <property type="evidence" value="ECO:0007669"/>
    <property type="project" value="UniProtKB-UniRule"/>
</dbReference>
<dbReference type="InterPro" id="IPR013155">
    <property type="entry name" value="M/V/L/I-tRNA-synth_anticd-bd"/>
</dbReference>
<dbReference type="GO" id="GO:0005829">
    <property type="term" value="C:cytosol"/>
    <property type="evidence" value="ECO:0007669"/>
    <property type="project" value="TreeGrafter"/>
</dbReference>
<dbReference type="InterPro" id="IPR025709">
    <property type="entry name" value="Leu_tRNA-synth_edit"/>
</dbReference>